<reference evidence="2 3" key="1">
    <citation type="submission" date="2020-08" db="EMBL/GenBank/DDBJ databases">
        <title>A Genomic Blueprint of the Chicken Gut Microbiome.</title>
        <authorList>
            <person name="Gilroy R."/>
            <person name="Ravi A."/>
            <person name="Getino M."/>
            <person name="Pursley I."/>
            <person name="Horton D.L."/>
            <person name="Alikhan N.-F."/>
            <person name="Baker D."/>
            <person name="Gharbi K."/>
            <person name="Hall N."/>
            <person name="Watson M."/>
            <person name="Adriaenssens E.M."/>
            <person name="Foster-Nyarko E."/>
            <person name="Jarju S."/>
            <person name="Secka A."/>
            <person name="Antonio M."/>
            <person name="Oren A."/>
            <person name="Chaudhuri R."/>
            <person name="La Ragione R.M."/>
            <person name="Hildebrand F."/>
            <person name="Pallen M.J."/>
        </authorList>
    </citation>
    <scope>NUCLEOTIDE SEQUENCE [LARGE SCALE GENOMIC DNA]</scope>
    <source>
        <strain evidence="2 3">Sa3CUA8</strain>
    </source>
</reference>
<sequence length="262" mass="30336">MPVMKTNEWLNELYQNPIELCKKLEPLFPGISAKEIYEYFRLHGMYHERDKREFTLVDTMIENDIWAVVEMEHLALQKKWKGPDVPIIILPSNTTDKKLMKQTNGKAGLAFSDKLFLFVPENISEHELKALFIHEYNHVCRLWHTKKEEKSYTLLDSIILEGLAEHAVRERLGDAFTASWTNLHSKGKLAKIWDEIISPQKELLKSHPLHNQFLFGWDGVPRMAGYCVGYYLVGSYLNTNHLCINDIMSVNAKVISNLHPSG</sequence>
<name>A0ABR8PMS8_9BACL</name>
<protein>
    <submittedName>
        <fullName evidence="2">DUF2268 domain-containing protein</fullName>
    </submittedName>
</protein>
<accession>A0ABR8PMS8</accession>
<feature type="domain" description="DUF2268" evidence="1">
    <location>
        <begin position="65"/>
        <end position="255"/>
    </location>
</feature>
<dbReference type="InterPro" id="IPR018728">
    <property type="entry name" value="DUF2268"/>
</dbReference>
<evidence type="ECO:0000259" key="1">
    <source>
        <dbReference type="Pfam" id="PF10026"/>
    </source>
</evidence>
<dbReference type="RefSeq" id="WP_191691723.1">
    <property type="nucleotide sequence ID" value="NZ_JACSQY010000013.1"/>
</dbReference>
<dbReference type="Pfam" id="PF10026">
    <property type="entry name" value="DUF2268"/>
    <property type="match status" value="1"/>
</dbReference>
<dbReference type="EMBL" id="JACSQY010000013">
    <property type="protein sequence ID" value="MBD7909485.1"/>
    <property type="molecule type" value="Genomic_DNA"/>
</dbReference>
<evidence type="ECO:0000313" key="3">
    <source>
        <dbReference type="Proteomes" id="UP000659496"/>
    </source>
</evidence>
<gene>
    <name evidence="2" type="ORF">H9659_14195</name>
</gene>
<comment type="caution">
    <text evidence="2">The sequence shown here is derived from an EMBL/GenBank/DDBJ whole genome shotgun (WGS) entry which is preliminary data.</text>
</comment>
<evidence type="ECO:0000313" key="2">
    <source>
        <dbReference type="EMBL" id="MBD7909485.1"/>
    </source>
</evidence>
<keyword evidence="3" id="KW-1185">Reference proteome</keyword>
<organism evidence="2 3">
    <name type="scientific">Sporosarcina gallistercoris</name>
    <dbReference type="NCBI Taxonomy" id="2762245"/>
    <lineage>
        <taxon>Bacteria</taxon>
        <taxon>Bacillati</taxon>
        <taxon>Bacillota</taxon>
        <taxon>Bacilli</taxon>
        <taxon>Bacillales</taxon>
        <taxon>Caryophanaceae</taxon>
        <taxon>Sporosarcina</taxon>
    </lineage>
</organism>
<dbReference type="Proteomes" id="UP000659496">
    <property type="component" value="Unassembled WGS sequence"/>
</dbReference>
<proteinExistence type="predicted"/>